<keyword evidence="2" id="KW-1185">Reference proteome</keyword>
<dbReference type="Pfam" id="PF13189">
    <property type="entry name" value="Cytidylate_kin2"/>
    <property type="match status" value="1"/>
</dbReference>
<dbReference type="Proteomes" id="UP001596548">
    <property type="component" value="Unassembled WGS sequence"/>
</dbReference>
<accession>A0ABW2I501</accession>
<organism evidence="1 2">
    <name type="scientific">Paractinoplanes rhizophilus</name>
    <dbReference type="NCBI Taxonomy" id="1416877"/>
    <lineage>
        <taxon>Bacteria</taxon>
        <taxon>Bacillati</taxon>
        <taxon>Actinomycetota</taxon>
        <taxon>Actinomycetes</taxon>
        <taxon>Micromonosporales</taxon>
        <taxon>Micromonosporaceae</taxon>
        <taxon>Paractinoplanes</taxon>
    </lineage>
</organism>
<evidence type="ECO:0000313" key="2">
    <source>
        <dbReference type="Proteomes" id="UP001596548"/>
    </source>
</evidence>
<dbReference type="SUPFAM" id="SSF52540">
    <property type="entry name" value="P-loop containing nucleoside triphosphate hydrolases"/>
    <property type="match status" value="1"/>
</dbReference>
<dbReference type="Gene3D" id="3.40.50.300">
    <property type="entry name" value="P-loop containing nucleotide triphosphate hydrolases"/>
    <property type="match status" value="1"/>
</dbReference>
<name>A0ABW2I501_9ACTN</name>
<protein>
    <submittedName>
        <fullName evidence="1">AAA family ATPase</fullName>
    </submittedName>
</protein>
<sequence length="216" mass="23342">MPDHISAEAGSARPVVTLFESYGSGAGYIGPRVARALEVPYHAQAFSSEEIEHAEQTREREGLLARVFAVMGGSYAGLEGPAVAMAQRDDYELVMANTRTVQEQARQGGVIVGRNAALILANRPAALHVLLDGPVEQRIQRAAAEGDISLDRAAKRQKREDQIRADMSLQLYGWDPRDTERYDLVVNTGTMDLDTCADIIVQAARVKAGLHGATAS</sequence>
<proteinExistence type="predicted"/>
<comment type="caution">
    <text evidence="1">The sequence shown here is derived from an EMBL/GenBank/DDBJ whole genome shotgun (WGS) entry which is preliminary data.</text>
</comment>
<evidence type="ECO:0000313" key="1">
    <source>
        <dbReference type="EMBL" id="MFC7279941.1"/>
    </source>
</evidence>
<dbReference type="InterPro" id="IPR027417">
    <property type="entry name" value="P-loop_NTPase"/>
</dbReference>
<reference evidence="2" key="1">
    <citation type="journal article" date="2019" name="Int. J. Syst. Evol. Microbiol.">
        <title>The Global Catalogue of Microorganisms (GCM) 10K type strain sequencing project: providing services to taxonomists for standard genome sequencing and annotation.</title>
        <authorList>
            <consortium name="The Broad Institute Genomics Platform"/>
            <consortium name="The Broad Institute Genome Sequencing Center for Infectious Disease"/>
            <person name="Wu L."/>
            <person name="Ma J."/>
        </authorList>
    </citation>
    <scope>NUCLEOTIDE SEQUENCE [LARGE SCALE GENOMIC DNA]</scope>
    <source>
        <strain evidence="2">XZYJT-10</strain>
    </source>
</reference>
<dbReference type="EMBL" id="JBHTBJ010000067">
    <property type="protein sequence ID" value="MFC7279941.1"/>
    <property type="molecule type" value="Genomic_DNA"/>
</dbReference>
<dbReference type="RefSeq" id="WP_378977748.1">
    <property type="nucleotide sequence ID" value="NZ_JBHTBJ010000067.1"/>
</dbReference>
<gene>
    <name evidence="1" type="ORF">ACFQS1_38790</name>
</gene>